<keyword evidence="1" id="KW-0732">Signal</keyword>
<name>A0A7X6JYU0_9RHOB</name>
<feature type="signal peptide" evidence="1">
    <location>
        <begin position="1"/>
        <end position="26"/>
    </location>
</feature>
<evidence type="ECO:0000313" key="3">
    <source>
        <dbReference type="Proteomes" id="UP000526408"/>
    </source>
</evidence>
<evidence type="ECO:0000313" key="2">
    <source>
        <dbReference type="EMBL" id="NKX44083.1"/>
    </source>
</evidence>
<dbReference type="EMBL" id="JAAZQQ010000002">
    <property type="protein sequence ID" value="NKX44083.1"/>
    <property type="molecule type" value="Genomic_DNA"/>
</dbReference>
<proteinExistence type="predicted"/>
<organism evidence="2 3">
    <name type="scientific">Roseicyclus persicicus</name>
    <dbReference type="NCBI Taxonomy" id="2650661"/>
    <lineage>
        <taxon>Bacteria</taxon>
        <taxon>Pseudomonadati</taxon>
        <taxon>Pseudomonadota</taxon>
        <taxon>Alphaproteobacteria</taxon>
        <taxon>Rhodobacterales</taxon>
        <taxon>Roseobacteraceae</taxon>
        <taxon>Roseicyclus</taxon>
    </lineage>
</organism>
<reference evidence="2 3" key="1">
    <citation type="submission" date="2020-04" db="EMBL/GenBank/DDBJ databases">
        <authorList>
            <person name="Yoon J."/>
        </authorList>
    </citation>
    <scope>NUCLEOTIDE SEQUENCE [LARGE SCALE GENOMIC DNA]</scope>
    <source>
        <strain evidence="2 3">KMU-115</strain>
    </source>
</reference>
<sequence length="107" mass="11204">MIQARNFLLAGLAAGTLLGTAGAGQAQQAHTMICGQREHVVGTLEARFGEQVRSMGLAPQNRIVEVFVSEETGSWTITVTSADGTTCLMASGQHYESFAPVPAGEPL</sequence>
<accession>A0A7X6JYU0</accession>
<gene>
    <name evidence="2" type="ORF">HCU73_05735</name>
</gene>
<protein>
    <submittedName>
        <fullName evidence="2">Uncharacterized protein</fullName>
    </submittedName>
</protein>
<dbReference type="Proteomes" id="UP000526408">
    <property type="component" value="Unassembled WGS sequence"/>
</dbReference>
<keyword evidence="3" id="KW-1185">Reference proteome</keyword>
<evidence type="ECO:0000256" key="1">
    <source>
        <dbReference type="SAM" id="SignalP"/>
    </source>
</evidence>
<comment type="caution">
    <text evidence="2">The sequence shown here is derived from an EMBL/GenBank/DDBJ whole genome shotgun (WGS) entry which is preliminary data.</text>
</comment>
<dbReference type="AlphaFoldDB" id="A0A7X6JYU0"/>
<dbReference type="RefSeq" id="WP_168622478.1">
    <property type="nucleotide sequence ID" value="NZ_JAAZQQ010000002.1"/>
</dbReference>
<feature type="chain" id="PRO_5031206410" evidence="1">
    <location>
        <begin position="27"/>
        <end position="107"/>
    </location>
</feature>